<keyword evidence="1" id="KW-0472">Membrane</keyword>
<gene>
    <name evidence="2" type="ORF">J5X90_05885</name>
</gene>
<name>A0ABX7V6P2_9GAMM</name>
<organism evidence="2 3">
    <name type="scientific">Pseudoalteromonas viridis</name>
    <dbReference type="NCBI Taxonomy" id="339617"/>
    <lineage>
        <taxon>Bacteria</taxon>
        <taxon>Pseudomonadati</taxon>
        <taxon>Pseudomonadota</taxon>
        <taxon>Gammaproteobacteria</taxon>
        <taxon>Alteromonadales</taxon>
        <taxon>Pseudoalteromonadaceae</taxon>
        <taxon>Pseudoalteromonas</taxon>
    </lineage>
</organism>
<dbReference type="EMBL" id="CP072425">
    <property type="protein sequence ID" value="QTL36568.1"/>
    <property type="molecule type" value="Genomic_DNA"/>
</dbReference>
<keyword evidence="1" id="KW-1133">Transmembrane helix</keyword>
<keyword evidence="1" id="KW-0812">Transmembrane</keyword>
<evidence type="ECO:0000313" key="2">
    <source>
        <dbReference type="EMBL" id="QTL36568.1"/>
    </source>
</evidence>
<reference evidence="2 3" key="1">
    <citation type="submission" date="2021-03" db="EMBL/GenBank/DDBJ databases">
        <title>Complete Genome of Pseudoalteromonas viridis Strain BBR56, a new biocontrol bacterial candidate.</title>
        <authorList>
            <person name="Handayani D.P."/>
            <person name="Isnansetyo A."/>
            <person name="Istiqomah I."/>
            <person name="Jumina J."/>
        </authorList>
    </citation>
    <scope>NUCLEOTIDE SEQUENCE [LARGE SCALE GENOMIC DNA]</scope>
    <source>
        <strain evidence="2 3">BBR56</strain>
    </source>
</reference>
<sequence length="133" mass="15700">MKAKNEEQKIALVISKAAVLCVLYYVVYFFSEAIVGYLYDDLNYPIFFLVCVLMLFFLYKVIATPLLFKKRNKIYTLTLYFYGGLGCAFLYGYYLRENLDVSTEVGVFFYHATYLIFTFLIEAIENRKEMESY</sequence>
<protein>
    <submittedName>
        <fullName evidence="2">Uncharacterized protein</fullName>
    </submittedName>
</protein>
<dbReference type="RefSeq" id="WP_209053090.1">
    <property type="nucleotide sequence ID" value="NZ_CP072425.1"/>
</dbReference>
<feature type="transmembrane region" description="Helical" evidence="1">
    <location>
        <begin position="12"/>
        <end position="30"/>
    </location>
</feature>
<feature type="transmembrane region" description="Helical" evidence="1">
    <location>
        <begin position="107"/>
        <end position="124"/>
    </location>
</feature>
<feature type="transmembrane region" description="Helical" evidence="1">
    <location>
        <begin position="74"/>
        <end position="95"/>
    </location>
</feature>
<dbReference type="Proteomes" id="UP000665025">
    <property type="component" value="Chromosome 1"/>
</dbReference>
<accession>A0ABX7V6P2</accession>
<evidence type="ECO:0000256" key="1">
    <source>
        <dbReference type="SAM" id="Phobius"/>
    </source>
</evidence>
<keyword evidence="3" id="KW-1185">Reference proteome</keyword>
<proteinExistence type="predicted"/>
<feature type="transmembrane region" description="Helical" evidence="1">
    <location>
        <begin position="42"/>
        <end position="62"/>
    </location>
</feature>
<evidence type="ECO:0000313" key="3">
    <source>
        <dbReference type="Proteomes" id="UP000665025"/>
    </source>
</evidence>